<keyword evidence="3" id="KW-0804">Transcription</keyword>
<evidence type="ECO:0000256" key="2">
    <source>
        <dbReference type="ARBA" id="ARBA00023125"/>
    </source>
</evidence>
<dbReference type="Gene3D" id="1.10.10.60">
    <property type="entry name" value="Homeodomain-like"/>
    <property type="match status" value="1"/>
</dbReference>
<evidence type="ECO:0000256" key="5">
    <source>
        <dbReference type="SAM" id="MobiDB-lite"/>
    </source>
</evidence>
<feature type="region of interest" description="Disordered" evidence="5">
    <location>
        <begin position="1"/>
        <end position="31"/>
    </location>
</feature>
<accession>A0ABS4Q6G3</accession>
<evidence type="ECO:0000313" key="8">
    <source>
        <dbReference type="Proteomes" id="UP001519325"/>
    </source>
</evidence>
<dbReference type="InterPro" id="IPR050109">
    <property type="entry name" value="HTH-type_TetR-like_transc_reg"/>
</dbReference>
<dbReference type="SUPFAM" id="SSF46689">
    <property type="entry name" value="Homeodomain-like"/>
    <property type="match status" value="1"/>
</dbReference>
<dbReference type="PROSITE" id="PS50977">
    <property type="entry name" value="HTH_TETR_2"/>
    <property type="match status" value="1"/>
</dbReference>
<keyword evidence="8" id="KW-1185">Reference proteome</keyword>
<keyword evidence="1" id="KW-0805">Transcription regulation</keyword>
<dbReference type="InterPro" id="IPR001647">
    <property type="entry name" value="HTH_TetR"/>
</dbReference>
<dbReference type="PRINTS" id="PR00455">
    <property type="entry name" value="HTHTETR"/>
</dbReference>
<proteinExistence type="predicted"/>
<protein>
    <submittedName>
        <fullName evidence="7">AcrR family transcriptional regulator</fullName>
    </submittedName>
</protein>
<feature type="DNA-binding region" description="H-T-H motif" evidence="4">
    <location>
        <begin position="54"/>
        <end position="73"/>
    </location>
</feature>
<reference evidence="7 8" key="1">
    <citation type="submission" date="2021-03" db="EMBL/GenBank/DDBJ databases">
        <title>Sequencing the genomes of 1000 actinobacteria strains.</title>
        <authorList>
            <person name="Klenk H.-P."/>
        </authorList>
    </citation>
    <scope>NUCLEOTIDE SEQUENCE [LARGE SCALE GENOMIC DNA]</scope>
    <source>
        <strain evidence="7 8">DSM 45516</strain>
    </source>
</reference>
<dbReference type="Pfam" id="PF00440">
    <property type="entry name" value="TetR_N"/>
    <property type="match status" value="1"/>
</dbReference>
<dbReference type="PANTHER" id="PTHR30055:SF234">
    <property type="entry name" value="HTH-TYPE TRANSCRIPTIONAL REGULATOR BETI"/>
    <property type="match status" value="1"/>
</dbReference>
<evidence type="ECO:0000313" key="7">
    <source>
        <dbReference type="EMBL" id="MBP2187277.1"/>
    </source>
</evidence>
<name>A0ABS4Q6G3_9NOCA</name>
<gene>
    <name evidence="7" type="ORF">BJ987_000178</name>
</gene>
<dbReference type="EMBL" id="JAGGMR010000001">
    <property type="protein sequence ID" value="MBP2187277.1"/>
    <property type="molecule type" value="Genomic_DNA"/>
</dbReference>
<dbReference type="Gene3D" id="1.10.357.10">
    <property type="entry name" value="Tetracycline Repressor, domain 2"/>
    <property type="match status" value="1"/>
</dbReference>
<feature type="domain" description="HTH tetR-type" evidence="6">
    <location>
        <begin position="31"/>
        <end position="91"/>
    </location>
</feature>
<organism evidence="7 8">
    <name type="scientific">Nocardia goodfellowii</name>
    <dbReference type="NCBI Taxonomy" id="882446"/>
    <lineage>
        <taxon>Bacteria</taxon>
        <taxon>Bacillati</taxon>
        <taxon>Actinomycetota</taxon>
        <taxon>Actinomycetes</taxon>
        <taxon>Mycobacteriales</taxon>
        <taxon>Nocardiaceae</taxon>
        <taxon>Nocardia</taxon>
    </lineage>
</organism>
<dbReference type="InterPro" id="IPR009057">
    <property type="entry name" value="Homeodomain-like_sf"/>
</dbReference>
<sequence length="233" mass="25444">MLEDSSTGPTADPEPVPGGKPATGLRERKKQQTRSRIIEIALDLCDEQGFEATTVEQIAHAADVSPRTVNRYFEIKEDIVLGPVEDFGQAIAGLLRARPSIDNPLQAMCDAYLHMVDLAAGNAADELISFRRFQKMQRIVRSSPAVNARAMEYGDRKAEAVTAALADRLGMEPDALKVRLAVATWQMMCHIAFDADPDLVLTGEPRVAARATRAIVLRAFDELRDLCGAPLST</sequence>
<evidence type="ECO:0000259" key="6">
    <source>
        <dbReference type="PROSITE" id="PS50977"/>
    </source>
</evidence>
<keyword evidence="2 4" id="KW-0238">DNA-binding</keyword>
<dbReference type="Proteomes" id="UP001519325">
    <property type="component" value="Unassembled WGS sequence"/>
</dbReference>
<comment type="caution">
    <text evidence="7">The sequence shown here is derived from an EMBL/GenBank/DDBJ whole genome shotgun (WGS) entry which is preliminary data.</text>
</comment>
<dbReference type="RefSeq" id="WP_209883775.1">
    <property type="nucleotide sequence ID" value="NZ_JAGGMR010000001.1"/>
</dbReference>
<evidence type="ECO:0000256" key="1">
    <source>
        <dbReference type="ARBA" id="ARBA00023015"/>
    </source>
</evidence>
<evidence type="ECO:0000256" key="4">
    <source>
        <dbReference type="PROSITE-ProRule" id="PRU00335"/>
    </source>
</evidence>
<dbReference type="PANTHER" id="PTHR30055">
    <property type="entry name" value="HTH-TYPE TRANSCRIPTIONAL REGULATOR RUTR"/>
    <property type="match status" value="1"/>
</dbReference>
<evidence type="ECO:0000256" key="3">
    <source>
        <dbReference type="ARBA" id="ARBA00023163"/>
    </source>
</evidence>